<dbReference type="Proteomes" id="UP001172684">
    <property type="component" value="Unassembled WGS sequence"/>
</dbReference>
<name>A0ABQ9NPN2_9PEZI</name>
<feature type="compositionally biased region" description="Pro residues" evidence="1">
    <location>
        <begin position="24"/>
        <end position="37"/>
    </location>
</feature>
<feature type="compositionally biased region" description="Polar residues" evidence="1">
    <location>
        <begin position="1"/>
        <end position="13"/>
    </location>
</feature>
<gene>
    <name evidence="2" type="ORF">H2201_005560</name>
</gene>
<proteinExistence type="predicted"/>
<keyword evidence="3" id="KW-1185">Reference proteome</keyword>
<evidence type="ECO:0000313" key="3">
    <source>
        <dbReference type="Proteomes" id="UP001172684"/>
    </source>
</evidence>
<comment type="caution">
    <text evidence="2">The sequence shown here is derived from an EMBL/GenBank/DDBJ whole genome shotgun (WGS) entry which is preliminary data.</text>
</comment>
<evidence type="ECO:0000256" key="1">
    <source>
        <dbReference type="SAM" id="MobiDB-lite"/>
    </source>
</evidence>
<protein>
    <submittedName>
        <fullName evidence="2">Uncharacterized protein</fullName>
    </submittedName>
</protein>
<dbReference type="EMBL" id="JAPDRL010000042">
    <property type="protein sequence ID" value="KAJ9663599.1"/>
    <property type="molecule type" value="Genomic_DNA"/>
</dbReference>
<organism evidence="2 3">
    <name type="scientific">Coniosporium apollinis</name>
    <dbReference type="NCBI Taxonomy" id="61459"/>
    <lineage>
        <taxon>Eukaryota</taxon>
        <taxon>Fungi</taxon>
        <taxon>Dikarya</taxon>
        <taxon>Ascomycota</taxon>
        <taxon>Pezizomycotina</taxon>
        <taxon>Dothideomycetes</taxon>
        <taxon>Dothideomycetes incertae sedis</taxon>
        <taxon>Coniosporium</taxon>
    </lineage>
</organism>
<reference evidence="2" key="1">
    <citation type="submission" date="2022-10" db="EMBL/GenBank/DDBJ databases">
        <title>Culturing micro-colonial fungi from biological soil crusts in the Mojave desert and describing Neophaeococcomyces mojavensis, and introducing the new genera and species Taxawa tesnikishii.</title>
        <authorList>
            <person name="Kurbessoian T."/>
            <person name="Stajich J.E."/>
        </authorList>
    </citation>
    <scope>NUCLEOTIDE SEQUENCE</scope>
    <source>
        <strain evidence="2">TK_1</strain>
    </source>
</reference>
<evidence type="ECO:0000313" key="2">
    <source>
        <dbReference type="EMBL" id="KAJ9663599.1"/>
    </source>
</evidence>
<sequence>MKPQTRTNATPNRNGYVPSYVPSYIPPPEPPKPPPAPNVEVENNIEIPEQIHVEAASIMIVPANAAVLFPGASVKVTTAFAPPRRSVGSSLIFGGNVCHALLVAPKNEERPTSRYKLLMKGPGVSGIKARPAEQRRQAIAGMLEEVERRVGKELLRPGA</sequence>
<feature type="region of interest" description="Disordered" evidence="1">
    <location>
        <begin position="1"/>
        <end position="39"/>
    </location>
</feature>
<accession>A0ABQ9NPN2</accession>